<keyword evidence="4" id="KW-0539">Nucleus</keyword>
<dbReference type="Gene3D" id="4.10.280.10">
    <property type="entry name" value="Helix-loop-helix DNA-binding domain"/>
    <property type="match status" value="1"/>
</dbReference>
<comment type="subcellular location">
    <subcellularLocation>
        <location evidence="1">Nucleus</location>
    </subcellularLocation>
</comment>
<evidence type="ECO:0000313" key="8">
    <source>
        <dbReference type="EMBL" id="APP91306.1"/>
    </source>
</evidence>
<dbReference type="InterPro" id="IPR011598">
    <property type="entry name" value="bHLH_dom"/>
</dbReference>
<dbReference type="GO" id="GO:0000976">
    <property type="term" value="F:transcription cis-regulatory region binding"/>
    <property type="evidence" value="ECO:0007669"/>
    <property type="project" value="TreeGrafter"/>
</dbReference>
<dbReference type="InterPro" id="IPR054502">
    <property type="entry name" value="bHLH-TF_ACT-like_plant"/>
</dbReference>
<dbReference type="Pfam" id="PF14215">
    <property type="entry name" value="bHLH-MYC_N"/>
    <property type="match status" value="1"/>
</dbReference>
<dbReference type="InterPro" id="IPR025610">
    <property type="entry name" value="MYC/MYB_N"/>
</dbReference>
<dbReference type="Pfam" id="PF00010">
    <property type="entry name" value="HLH"/>
    <property type="match status" value="1"/>
</dbReference>
<feature type="region of interest" description="Disordered" evidence="6">
    <location>
        <begin position="426"/>
        <end position="470"/>
    </location>
</feature>
<dbReference type="SMART" id="SM00353">
    <property type="entry name" value="HLH"/>
    <property type="match status" value="1"/>
</dbReference>
<dbReference type="CDD" id="cd11449">
    <property type="entry name" value="bHLH_AtAIB_like"/>
    <property type="match status" value="1"/>
</dbReference>
<evidence type="ECO:0000256" key="3">
    <source>
        <dbReference type="ARBA" id="ARBA00023163"/>
    </source>
</evidence>
<feature type="coiled-coil region" evidence="5">
    <location>
        <begin position="506"/>
        <end position="540"/>
    </location>
</feature>
<dbReference type="Pfam" id="PF22754">
    <property type="entry name" value="bHLH-TF_ACT-like_plant"/>
    <property type="match status" value="1"/>
</dbReference>
<evidence type="ECO:0000256" key="5">
    <source>
        <dbReference type="SAM" id="Coils"/>
    </source>
</evidence>
<name>A0A1L5YJR0_TAXBA</name>
<dbReference type="InterPro" id="IPR045084">
    <property type="entry name" value="AIB/MYC-like"/>
</dbReference>
<feature type="region of interest" description="Disordered" evidence="6">
    <location>
        <begin position="381"/>
        <end position="402"/>
    </location>
</feature>
<proteinExistence type="evidence at transcript level"/>
<evidence type="ECO:0000256" key="4">
    <source>
        <dbReference type="ARBA" id="ARBA00023242"/>
    </source>
</evidence>
<dbReference type="GO" id="GO:0046983">
    <property type="term" value="F:protein dimerization activity"/>
    <property type="evidence" value="ECO:0007669"/>
    <property type="project" value="InterPro"/>
</dbReference>
<accession>A0A1L5YJR0</accession>
<dbReference type="GO" id="GO:0005634">
    <property type="term" value="C:nucleus"/>
    <property type="evidence" value="ECO:0007669"/>
    <property type="project" value="UniProtKB-SubCell"/>
</dbReference>
<dbReference type="PANTHER" id="PTHR11514">
    <property type="entry name" value="MYC"/>
    <property type="match status" value="1"/>
</dbReference>
<dbReference type="EMBL" id="KY002060">
    <property type="protein sequence ID" value="APP91306.1"/>
    <property type="molecule type" value="mRNA"/>
</dbReference>
<feature type="domain" description="BHLH" evidence="7">
    <location>
        <begin position="460"/>
        <end position="509"/>
    </location>
</feature>
<dbReference type="SUPFAM" id="SSF47459">
    <property type="entry name" value="HLH, helix-loop-helix DNA-binding domain"/>
    <property type="match status" value="1"/>
</dbReference>
<evidence type="ECO:0000259" key="7">
    <source>
        <dbReference type="PROSITE" id="PS50888"/>
    </source>
</evidence>
<reference evidence="8" key="1">
    <citation type="submission" date="2016-10" db="EMBL/GenBank/DDBJ databases">
        <authorList>
            <person name="de Groot N.N."/>
        </authorList>
    </citation>
    <scope>NUCLEOTIDE SEQUENCE</scope>
    <source>
        <tissue evidence="8">Leaf</tissue>
    </source>
</reference>
<dbReference type="PROSITE" id="PS50888">
    <property type="entry name" value="BHLH"/>
    <property type="match status" value="1"/>
</dbReference>
<feature type="compositionally biased region" description="Basic and acidic residues" evidence="6">
    <location>
        <begin position="457"/>
        <end position="470"/>
    </location>
</feature>
<organism evidence="8">
    <name type="scientific">Taxus baccata</name>
    <name type="common">English yew</name>
    <dbReference type="NCBI Taxonomy" id="25629"/>
    <lineage>
        <taxon>Eukaryota</taxon>
        <taxon>Viridiplantae</taxon>
        <taxon>Streptophyta</taxon>
        <taxon>Embryophyta</taxon>
        <taxon>Tracheophyta</taxon>
        <taxon>Spermatophyta</taxon>
        <taxon>Pinopsida</taxon>
        <taxon>Pinidae</taxon>
        <taxon>Conifers II</taxon>
        <taxon>Cupressales</taxon>
        <taxon>Taxaceae</taxon>
        <taxon>Taxus</taxon>
    </lineage>
</organism>
<sequence>MMGNEGTASMRLWNEDNNALIEAFMGHMDYSFTWNGIDANPSPAPAPAAAPILTAPPPQSSFNQDTLQLQQRLQALVEGASASWTYAIFWQISSDPENAMVLGWGDGYYKGPRDLTDEESASKRVSASSSAFEATTASDQELRKKVLRDLHTLINPDIEMTDISSTVDGEVTDEEWFYLVSMMQSFVNGCGVPGQAFFTATPIWITGPETLQAYNCDRARQAQQFGIRTLVCIPSPNGVVELGSTDLITQNWNLMQQARNSFTFTDNPNPLWDEGNPSYNNNSADADPSLWLTEPPHVEEQSQAVDAEKPKQHIETEGVNGFFELGFSDLGFGVDRQLTGAFEDRQSTGILQQPGTQMVYPSYKSEAVESTQALQNGNRQQVALDGDGDGDGDFAEARTDDPAQSLVASATAAAVLPMKSSVESEHSDIEASIKEPDCSQATFVERKPRKRGRKPANGREEPLNHVEAERQRREKLNQRFYALRAVVPNVSKMDKASLLGDAIAYINELRIKVVDAETHKKELQAQVEALKKELVVVVRESGASGPNFGLIKDHYPTADSSDVKGHGLGHGLNNSKCHGIELEVRLLGREAMIRVQSPKQNHPVARLMGALKELDLEVHHASVSTVKELMIQTVIVKMTGGIVYSQEQLNAALSKSVADSGLR</sequence>
<feature type="compositionally biased region" description="Basic and acidic residues" evidence="6">
    <location>
        <begin position="426"/>
        <end position="437"/>
    </location>
</feature>
<evidence type="ECO:0000256" key="2">
    <source>
        <dbReference type="ARBA" id="ARBA00023015"/>
    </source>
</evidence>
<keyword evidence="5" id="KW-0175">Coiled coil</keyword>
<keyword evidence="3" id="KW-0804">Transcription</keyword>
<protein>
    <submittedName>
        <fullName evidence="8">JAMYC</fullName>
    </submittedName>
</protein>
<evidence type="ECO:0000256" key="1">
    <source>
        <dbReference type="ARBA" id="ARBA00004123"/>
    </source>
</evidence>
<feature type="compositionally biased region" description="Basic residues" evidence="6">
    <location>
        <begin position="447"/>
        <end position="456"/>
    </location>
</feature>
<keyword evidence="2" id="KW-0805">Transcription regulation</keyword>
<dbReference type="GO" id="GO:0003700">
    <property type="term" value="F:DNA-binding transcription factor activity"/>
    <property type="evidence" value="ECO:0007669"/>
    <property type="project" value="InterPro"/>
</dbReference>
<dbReference type="PANTHER" id="PTHR11514:SF43">
    <property type="entry name" value="TRANSCRIPTION FACTOR MYC2"/>
    <property type="match status" value="1"/>
</dbReference>
<dbReference type="InterPro" id="IPR036638">
    <property type="entry name" value="HLH_DNA-bd_sf"/>
</dbReference>
<dbReference type="AlphaFoldDB" id="A0A1L5YJR0"/>
<evidence type="ECO:0000256" key="6">
    <source>
        <dbReference type="SAM" id="MobiDB-lite"/>
    </source>
</evidence>